<dbReference type="InterPro" id="IPR000305">
    <property type="entry name" value="GIY-YIG_endonuc"/>
</dbReference>
<evidence type="ECO:0000313" key="5">
    <source>
        <dbReference type="Proteomes" id="UP000317646"/>
    </source>
</evidence>
<dbReference type="NCBIfam" id="TIGR01453">
    <property type="entry name" value="grpIintron_endo"/>
    <property type="match status" value="1"/>
</dbReference>
<dbReference type="Pfam" id="PF07460">
    <property type="entry name" value="NUMOD3"/>
    <property type="match status" value="1"/>
</dbReference>
<dbReference type="Pfam" id="PF01541">
    <property type="entry name" value="GIY-YIG"/>
    <property type="match status" value="1"/>
</dbReference>
<dbReference type="InterPro" id="IPR006350">
    <property type="entry name" value="Intron_endoG1"/>
</dbReference>
<dbReference type="InterPro" id="IPR035901">
    <property type="entry name" value="GIY-YIG_endonuc_sf"/>
</dbReference>
<reference evidence="4 5" key="1">
    <citation type="journal article" date="2019" name="Environ. Microbiol.">
        <title>Species interactions and distinct microbial communities in high Arctic permafrost affected cryosols are associated with the CH4 and CO2 gas fluxes.</title>
        <authorList>
            <person name="Altshuler I."/>
            <person name="Hamel J."/>
            <person name="Turney S."/>
            <person name="Magnuson E."/>
            <person name="Levesque R."/>
            <person name="Greer C."/>
            <person name="Whyte L.G."/>
        </authorList>
    </citation>
    <scope>NUCLEOTIDE SEQUENCE [LARGE SCALE GENOMIC DNA]</scope>
    <source>
        <strain evidence="4 5">S9.2P</strain>
    </source>
</reference>
<keyword evidence="5" id="KW-1185">Reference proteome</keyword>
<protein>
    <recommendedName>
        <fullName evidence="3">GIY-YIG domain-containing protein</fullName>
    </recommendedName>
</protein>
<feature type="domain" description="GIY-YIG" evidence="3">
    <location>
        <begin position="11"/>
        <end position="97"/>
    </location>
</feature>
<dbReference type="RefSeq" id="WP_140466779.1">
    <property type="nucleotide sequence ID" value="NZ_RCYZ01000004.1"/>
</dbReference>
<sequence>MLSLLPKEHINSAGIYRISNTVNSRTYVGSAKKLGARFRSHKSLLLKGKHNSVIMQRFYDKHGAGFLIFDLVELCDEDQLLEREQHYIDSEQPSFNIRKQADRNSGIKRRPETIAKMRAMGKERAKTDAGKAHIALMRATPSSGNTGHKHTDETRAKISANQNRKALSGSNHYLSSISPAQAVEIRAFVPEKLGDMQRLAGRYGVSKSTIERIRSGQRYKL</sequence>
<gene>
    <name evidence="4" type="ORF">EAH73_11890</name>
</gene>
<evidence type="ECO:0000256" key="2">
    <source>
        <dbReference type="SAM" id="MobiDB-lite"/>
    </source>
</evidence>
<name>A0A502GW00_9BACT</name>
<dbReference type="Gene3D" id="3.40.1440.10">
    <property type="entry name" value="GIY-YIG endonuclease"/>
    <property type="match status" value="1"/>
</dbReference>
<dbReference type="GO" id="GO:0003677">
    <property type="term" value="F:DNA binding"/>
    <property type="evidence" value="ECO:0007669"/>
    <property type="project" value="InterPro"/>
</dbReference>
<comment type="similarity">
    <text evidence="1">To endonucleases of group I introns of fungi and phage.</text>
</comment>
<dbReference type="InterPro" id="IPR003611">
    <property type="entry name" value="NUMOD3"/>
</dbReference>
<evidence type="ECO:0000313" key="4">
    <source>
        <dbReference type="EMBL" id="TPG66064.1"/>
    </source>
</evidence>
<proteinExistence type="predicted"/>
<feature type="region of interest" description="Disordered" evidence="2">
    <location>
        <begin position="140"/>
        <end position="165"/>
    </location>
</feature>
<dbReference type="Proteomes" id="UP000317646">
    <property type="component" value="Unassembled WGS sequence"/>
</dbReference>
<dbReference type="PROSITE" id="PS50164">
    <property type="entry name" value="GIY_YIG"/>
    <property type="match status" value="1"/>
</dbReference>
<evidence type="ECO:0000256" key="1">
    <source>
        <dbReference type="ARBA" id="ARBA00010045"/>
    </source>
</evidence>
<accession>A0A502GW00</accession>
<dbReference type="SMART" id="SM00496">
    <property type="entry name" value="IENR2"/>
    <property type="match status" value="2"/>
</dbReference>
<organism evidence="4 5">
    <name type="scientific">Hymenobacter nivis</name>
    <dbReference type="NCBI Taxonomy" id="1850093"/>
    <lineage>
        <taxon>Bacteria</taxon>
        <taxon>Pseudomonadati</taxon>
        <taxon>Bacteroidota</taxon>
        <taxon>Cytophagia</taxon>
        <taxon>Cytophagales</taxon>
        <taxon>Hymenobacteraceae</taxon>
        <taxon>Hymenobacter</taxon>
    </lineage>
</organism>
<dbReference type="SUPFAM" id="SSF82771">
    <property type="entry name" value="GIY-YIG endonuclease"/>
    <property type="match status" value="1"/>
</dbReference>
<evidence type="ECO:0000259" key="3">
    <source>
        <dbReference type="PROSITE" id="PS50164"/>
    </source>
</evidence>
<dbReference type="AlphaFoldDB" id="A0A502GW00"/>
<dbReference type="GO" id="GO:0004519">
    <property type="term" value="F:endonuclease activity"/>
    <property type="evidence" value="ECO:0007669"/>
    <property type="project" value="InterPro"/>
</dbReference>
<dbReference type="OrthoDB" id="9134286at2"/>
<dbReference type="EMBL" id="RCYZ01000004">
    <property type="protein sequence ID" value="TPG66064.1"/>
    <property type="molecule type" value="Genomic_DNA"/>
</dbReference>
<comment type="caution">
    <text evidence="4">The sequence shown here is derived from an EMBL/GenBank/DDBJ whole genome shotgun (WGS) entry which is preliminary data.</text>
</comment>
<dbReference type="SMART" id="SM00465">
    <property type="entry name" value="GIYc"/>
    <property type="match status" value="1"/>
</dbReference>